<name>A0A518B8W0_9BACT</name>
<dbReference type="AlphaFoldDB" id="A0A518B8W0"/>
<keyword evidence="3" id="KW-1185">Reference proteome</keyword>
<sequence length="202" mass="23144">MNTKESLGLAKSVSRRILLAISIGVLATSPYVWPFLFYWDGVARDTTGGVMAIRWCMVSIPIASAFAMLLLVTPRDYWPLYLLLGGLLFSLLVYNVFESKSFRYFAYIHAIGRNPRSSPMSLRSIYAVRNRRDLLPEVRSNIRRLLVVNRNTPPDILREIAMLENPVYDDAIILNPNTPPDLEVTLRHRHGYRIPNRNLNDP</sequence>
<gene>
    <name evidence="2" type="ORF">Pan216_42710</name>
</gene>
<keyword evidence="1" id="KW-0472">Membrane</keyword>
<feature type="transmembrane region" description="Helical" evidence="1">
    <location>
        <begin position="17"/>
        <end position="39"/>
    </location>
</feature>
<protein>
    <submittedName>
        <fullName evidence="2">Uncharacterized protein</fullName>
    </submittedName>
</protein>
<evidence type="ECO:0000313" key="3">
    <source>
        <dbReference type="Proteomes" id="UP000317093"/>
    </source>
</evidence>
<accession>A0A518B8W0</accession>
<dbReference type="KEGG" id="knv:Pan216_42710"/>
<keyword evidence="1" id="KW-1133">Transmembrane helix</keyword>
<proteinExistence type="predicted"/>
<organism evidence="2 3">
    <name type="scientific">Kolteria novifilia</name>
    <dbReference type="NCBI Taxonomy" id="2527975"/>
    <lineage>
        <taxon>Bacteria</taxon>
        <taxon>Pseudomonadati</taxon>
        <taxon>Planctomycetota</taxon>
        <taxon>Planctomycetia</taxon>
        <taxon>Kolteriales</taxon>
        <taxon>Kolteriaceae</taxon>
        <taxon>Kolteria</taxon>
    </lineage>
</organism>
<dbReference type="Proteomes" id="UP000317093">
    <property type="component" value="Chromosome"/>
</dbReference>
<reference evidence="2 3" key="1">
    <citation type="submission" date="2019-02" db="EMBL/GenBank/DDBJ databases">
        <title>Deep-cultivation of Planctomycetes and their phenomic and genomic characterization uncovers novel biology.</title>
        <authorList>
            <person name="Wiegand S."/>
            <person name="Jogler M."/>
            <person name="Boedeker C."/>
            <person name="Pinto D."/>
            <person name="Vollmers J."/>
            <person name="Rivas-Marin E."/>
            <person name="Kohn T."/>
            <person name="Peeters S.H."/>
            <person name="Heuer A."/>
            <person name="Rast P."/>
            <person name="Oberbeckmann S."/>
            <person name="Bunk B."/>
            <person name="Jeske O."/>
            <person name="Meyerdierks A."/>
            <person name="Storesund J.E."/>
            <person name="Kallscheuer N."/>
            <person name="Luecker S."/>
            <person name="Lage O.M."/>
            <person name="Pohl T."/>
            <person name="Merkel B.J."/>
            <person name="Hornburger P."/>
            <person name="Mueller R.-W."/>
            <person name="Bruemmer F."/>
            <person name="Labrenz M."/>
            <person name="Spormann A.M."/>
            <person name="Op den Camp H."/>
            <person name="Overmann J."/>
            <person name="Amann R."/>
            <person name="Jetten M.S.M."/>
            <person name="Mascher T."/>
            <person name="Medema M.H."/>
            <person name="Devos D.P."/>
            <person name="Kaster A.-K."/>
            <person name="Ovreas L."/>
            <person name="Rohde M."/>
            <person name="Galperin M.Y."/>
            <person name="Jogler C."/>
        </authorList>
    </citation>
    <scope>NUCLEOTIDE SEQUENCE [LARGE SCALE GENOMIC DNA]</scope>
    <source>
        <strain evidence="2 3">Pan216</strain>
    </source>
</reference>
<evidence type="ECO:0000256" key="1">
    <source>
        <dbReference type="SAM" id="Phobius"/>
    </source>
</evidence>
<evidence type="ECO:0000313" key="2">
    <source>
        <dbReference type="EMBL" id="QDU63393.1"/>
    </source>
</evidence>
<dbReference type="EMBL" id="CP036279">
    <property type="protein sequence ID" value="QDU63393.1"/>
    <property type="molecule type" value="Genomic_DNA"/>
</dbReference>
<dbReference type="RefSeq" id="WP_145260828.1">
    <property type="nucleotide sequence ID" value="NZ_CP036279.1"/>
</dbReference>
<feature type="transmembrane region" description="Helical" evidence="1">
    <location>
        <begin position="78"/>
        <end position="97"/>
    </location>
</feature>
<feature type="transmembrane region" description="Helical" evidence="1">
    <location>
        <begin position="51"/>
        <end position="72"/>
    </location>
</feature>
<keyword evidence="1" id="KW-0812">Transmembrane</keyword>